<dbReference type="OrthoDB" id="1779474at2"/>
<keyword evidence="2" id="KW-1185">Reference proteome</keyword>
<sequence length="212" mass="23208">MILDWGGVLSRGRKGKTNEDKLSEIENRFGLIDYLDQAKELLALEDASTGGSFKITDAQNNASVLLMNSGFTKIYLILIDNFVIYDGRVGAGLGLLVSQFKGQRPMTNIDALMFAYGDAAKSSKCINNKVRRNPSEGQTIFGNIFQGQDQDKKSLKHIQNNLKASWLIDSIINDLPEGSNILAESNPVRALEAALVMIGSCVHVKCARNKIA</sequence>
<organism evidence="1 2">
    <name type="scientific">Alteromonas confluentis</name>
    <dbReference type="NCBI Taxonomy" id="1656094"/>
    <lineage>
        <taxon>Bacteria</taxon>
        <taxon>Pseudomonadati</taxon>
        <taxon>Pseudomonadota</taxon>
        <taxon>Gammaproteobacteria</taxon>
        <taxon>Alteromonadales</taxon>
        <taxon>Alteromonadaceae</taxon>
        <taxon>Alteromonas/Salinimonas group</taxon>
        <taxon>Alteromonas</taxon>
    </lineage>
</organism>
<evidence type="ECO:0000313" key="2">
    <source>
        <dbReference type="Proteomes" id="UP000175691"/>
    </source>
</evidence>
<evidence type="ECO:0000313" key="1">
    <source>
        <dbReference type="EMBL" id="OFC71462.1"/>
    </source>
</evidence>
<comment type="caution">
    <text evidence="1">The sequence shown here is derived from an EMBL/GenBank/DDBJ whole genome shotgun (WGS) entry which is preliminary data.</text>
</comment>
<proteinExistence type="predicted"/>
<gene>
    <name evidence="1" type="ORF">BFC18_08280</name>
</gene>
<dbReference type="Proteomes" id="UP000175691">
    <property type="component" value="Unassembled WGS sequence"/>
</dbReference>
<accession>A0A1E7ZDD9</accession>
<reference evidence="1 2" key="1">
    <citation type="submission" date="2016-08" db="EMBL/GenBank/DDBJ databases">
        <authorList>
            <person name="Seilhamer J.J."/>
        </authorList>
    </citation>
    <scope>NUCLEOTIDE SEQUENCE [LARGE SCALE GENOMIC DNA]</scope>
    <source>
        <strain evidence="1 2">KCTC 42603</strain>
    </source>
</reference>
<name>A0A1E7ZDD9_9ALTE</name>
<dbReference type="EMBL" id="MDHN01000014">
    <property type="protein sequence ID" value="OFC71462.1"/>
    <property type="molecule type" value="Genomic_DNA"/>
</dbReference>
<protein>
    <submittedName>
        <fullName evidence="1">Uncharacterized protein</fullName>
    </submittedName>
</protein>
<dbReference type="RefSeq" id="WP_070124708.1">
    <property type="nucleotide sequence ID" value="NZ_MDHN01000014.1"/>
</dbReference>
<dbReference type="AlphaFoldDB" id="A0A1E7ZDD9"/>